<organism evidence="3 4">
    <name type="scientific">Naegleria lovaniensis</name>
    <name type="common">Amoeba</name>
    <dbReference type="NCBI Taxonomy" id="51637"/>
    <lineage>
        <taxon>Eukaryota</taxon>
        <taxon>Discoba</taxon>
        <taxon>Heterolobosea</taxon>
        <taxon>Tetramitia</taxon>
        <taxon>Eutetramitia</taxon>
        <taxon>Vahlkampfiidae</taxon>
        <taxon>Naegleria</taxon>
    </lineage>
</organism>
<feature type="coiled-coil region" evidence="1">
    <location>
        <begin position="6"/>
        <end position="33"/>
    </location>
</feature>
<proteinExistence type="predicted"/>
<feature type="coiled-coil region" evidence="1">
    <location>
        <begin position="200"/>
        <end position="234"/>
    </location>
</feature>
<name>A0AA88GYK7_NAELO</name>
<keyword evidence="1" id="KW-0175">Coiled coil</keyword>
<comment type="caution">
    <text evidence="3">The sequence shown here is derived from an EMBL/GenBank/DDBJ whole genome shotgun (WGS) entry which is preliminary data.</text>
</comment>
<dbReference type="RefSeq" id="XP_044552386.1">
    <property type="nucleotide sequence ID" value="XM_044695345.1"/>
</dbReference>
<evidence type="ECO:0000313" key="4">
    <source>
        <dbReference type="Proteomes" id="UP000816034"/>
    </source>
</evidence>
<evidence type="ECO:0000256" key="2">
    <source>
        <dbReference type="SAM" id="MobiDB-lite"/>
    </source>
</evidence>
<reference evidence="3 4" key="1">
    <citation type="journal article" date="2018" name="BMC Genomics">
        <title>The genome of Naegleria lovaniensis, the basis for a comparative approach to unravel pathogenicity factors of the human pathogenic amoeba N. fowleri.</title>
        <authorList>
            <person name="Liechti N."/>
            <person name="Schurch N."/>
            <person name="Bruggmann R."/>
            <person name="Wittwer M."/>
        </authorList>
    </citation>
    <scope>NUCLEOTIDE SEQUENCE [LARGE SCALE GENOMIC DNA]</scope>
    <source>
        <strain evidence="3 4">ATCC 30569</strain>
    </source>
</reference>
<dbReference type="GeneID" id="68093020"/>
<protein>
    <submittedName>
        <fullName evidence="3">Uncharacterized protein</fullName>
    </submittedName>
</protein>
<feature type="compositionally biased region" description="Low complexity" evidence="2">
    <location>
        <begin position="125"/>
        <end position="147"/>
    </location>
</feature>
<evidence type="ECO:0000313" key="3">
    <source>
        <dbReference type="EMBL" id="KAG2388394.1"/>
    </source>
</evidence>
<feature type="region of interest" description="Disordered" evidence="2">
    <location>
        <begin position="125"/>
        <end position="164"/>
    </location>
</feature>
<gene>
    <name evidence="3" type="ORF">C9374_000558</name>
</gene>
<dbReference type="Proteomes" id="UP000816034">
    <property type="component" value="Unassembled WGS sequence"/>
</dbReference>
<sequence>MIQHELQDLLARNEELQQLMQEQQIQYEREKCQHDFIETINAPYKHKKAIKKLIQRKYELESQNIKFKSLFSLIRNAKSKEEIDQVLNIKELQETSDTLKHDEKINTIPVPTISTPTTNTIVMMPSKCSSYSPKSSSTTATPSPRSSHFATSPSFSRTSACPTTTNKFQHKKNIHDTSLPSSCVIQSPKHIETTASSNMITDLRNQLTKYKTKNQKLQEQVETWKNLVDMYEQMFGVVKVSSAELLEK</sequence>
<dbReference type="AlphaFoldDB" id="A0AA88GYK7"/>
<feature type="compositionally biased region" description="Polar residues" evidence="2">
    <location>
        <begin position="148"/>
        <end position="164"/>
    </location>
</feature>
<evidence type="ECO:0000256" key="1">
    <source>
        <dbReference type="SAM" id="Coils"/>
    </source>
</evidence>
<accession>A0AA88GYK7</accession>
<dbReference type="EMBL" id="PYSW02000010">
    <property type="protein sequence ID" value="KAG2388394.1"/>
    <property type="molecule type" value="Genomic_DNA"/>
</dbReference>
<keyword evidence="4" id="KW-1185">Reference proteome</keyword>